<dbReference type="Pfam" id="PF00096">
    <property type="entry name" value="zf-C2H2"/>
    <property type="match status" value="2"/>
</dbReference>
<evidence type="ECO:0000259" key="9">
    <source>
        <dbReference type="PROSITE" id="PS50157"/>
    </source>
</evidence>
<dbReference type="GO" id="GO:0008270">
    <property type="term" value="F:zinc ion binding"/>
    <property type="evidence" value="ECO:0007669"/>
    <property type="project" value="UniProtKB-KW"/>
</dbReference>
<evidence type="ECO:0000313" key="10">
    <source>
        <dbReference type="EMBL" id="TRY67286.1"/>
    </source>
</evidence>
<dbReference type="GO" id="GO:0010468">
    <property type="term" value="P:regulation of gene expression"/>
    <property type="evidence" value="ECO:0007669"/>
    <property type="project" value="TreeGrafter"/>
</dbReference>
<evidence type="ECO:0000256" key="7">
    <source>
        <dbReference type="PROSITE-ProRule" id="PRU00042"/>
    </source>
</evidence>
<keyword evidence="4 7" id="KW-0863">Zinc-finger</keyword>
<dbReference type="PANTHER" id="PTHR16515">
    <property type="entry name" value="PR DOMAIN ZINC FINGER PROTEIN"/>
    <property type="match status" value="1"/>
</dbReference>
<evidence type="ECO:0000256" key="6">
    <source>
        <dbReference type="ARBA" id="ARBA00023242"/>
    </source>
</evidence>
<name>A0A553NPD2_TIGCA</name>
<comment type="caution">
    <text evidence="10">The sequence shown here is derived from an EMBL/GenBank/DDBJ whole genome shotgun (WGS) entry which is preliminary data.</text>
</comment>
<comment type="subcellular location">
    <subcellularLocation>
        <location evidence="1">Nucleus</location>
    </subcellularLocation>
</comment>
<evidence type="ECO:0000256" key="1">
    <source>
        <dbReference type="ARBA" id="ARBA00004123"/>
    </source>
</evidence>
<keyword evidence="11" id="KW-1185">Reference proteome</keyword>
<evidence type="ECO:0000256" key="5">
    <source>
        <dbReference type="ARBA" id="ARBA00022833"/>
    </source>
</evidence>
<dbReference type="PROSITE" id="PS00028">
    <property type="entry name" value="ZINC_FINGER_C2H2_1"/>
    <property type="match status" value="2"/>
</dbReference>
<evidence type="ECO:0000313" key="11">
    <source>
        <dbReference type="Proteomes" id="UP000318571"/>
    </source>
</evidence>
<keyword evidence="6" id="KW-0539">Nucleus</keyword>
<dbReference type="Proteomes" id="UP000318571">
    <property type="component" value="Chromosome 4"/>
</dbReference>
<evidence type="ECO:0000256" key="4">
    <source>
        <dbReference type="ARBA" id="ARBA00022771"/>
    </source>
</evidence>
<dbReference type="InterPro" id="IPR013087">
    <property type="entry name" value="Znf_C2H2_type"/>
</dbReference>
<dbReference type="SUPFAM" id="SSF57667">
    <property type="entry name" value="beta-beta-alpha zinc fingers"/>
    <property type="match status" value="1"/>
</dbReference>
<gene>
    <name evidence="10" type="ORF">TCAL_16933</name>
</gene>
<proteinExistence type="predicted"/>
<evidence type="ECO:0000256" key="3">
    <source>
        <dbReference type="ARBA" id="ARBA00022737"/>
    </source>
</evidence>
<dbReference type="PANTHER" id="PTHR16515:SF49">
    <property type="entry name" value="GASTRULA ZINC FINGER PROTEIN XLCGF49.1-LIKE-RELATED"/>
    <property type="match status" value="1"/>
</dbReference>
<dbReference type="GO" id="GO:0005634">
    <property type="term" value="C:nucleus"/>
    <property type="evidence" value="ECO:0007669"/>
    <property type="project" value="UniProtKB-SubCell"/>
</dbReference>
<feature type="region of interest" description="Disordered" evidence="8">
    <location>
        <begin position="359"/>
        <end position="387"/>
    </location>
</feature>
<keyword evidence="2" id="KW-0479">Metal-binding</keyword>
<feature type="compositionally biased region" description="Basic and acidic residues" evidence="8">
    <location>
        <begin position="361"/>
        <end position="381"/>
    </location>
</feature>
<keyword evidence="5" id="KW-0862">Zinc</keyword>
<protein>
    <recommendedName>
        <fullName evidence="9">C2H2-type domain-containing protein</fullName>
    </recommendedName>
</protein>
<dbReference type="InterPro" id="IPR036236">
    <property type="entry name" value="Znf_C2H2_sf"/>
</dbReference>
<accession>A0A553NPD2</accession>
<dbReference type="SMART" id="SM00355">
    <property type="entry name" value="ZnF_C2H2"/>
    <property type="match status" value="4"/>
</dbReference>
<dbReference type="InterPro" id="IPR050331">
    <property type="entry name" value="Zinc_finger"/>
</dbReference>
<dbReference type="Gene3D" id="3.30.160.60">
    <property type="entry name" value="Classic Zinc Finger"/>
    <property type="match status" value="1"/>
</dbReference>
<evidence type="ECO:0000256" key="8">
    <source>
        <dbReference type="SAM" id="MobiDB-lite"/>
    </source>
</evidence>
<dbReference type="STRING" id="6832.A0A553NPD2"/>
<keyword evidence="3" id="KW-0677">Repeat</keyword>
<dbReference type="PROSITE" id="PS50157">
    <property type="entry name" value="ZINC_FINGER_C2H2_2"/>
    <property type="match status" value="1"/>
</dbReference>
<dbReference type="EMBL" id="VCGU01000011">
    <property type="protein sequence ID" value="TRY67286.1"/>
    <property type="molecule type" value="Genomic_DNA"/>
</dbReference>
<reference evidence="10 11" key="1">
    <citation type="journal article" date="2018" name="Nat. Ecol. Evol.">
        <title>Genomic signatures of mitonuclear coevolution across populations of Tigriopus californicus.</title>
        <authorList>
            <person name="Barreto F.S."/>
            <person name="Watson E.T."/>
            <person name="Lima T.G."/>
            <person name="Willett C.S."/>
            <person name="Edmands S."/>
            <person name="Li W."/>
            <person name="Burton R.S."/>
        </authorList>
    </citation>
    <scope>NUCLEOTIDE SEQUENCE [LARGE SCALE GENOMIC DNA]</scope>
    <source>
        <strain evidence="10 11">San Diego</strain>
    </source>
</reference>
<sequence>MGRQSVEVASDEEDREVELIALKMKDPRKISHCDTVDQSKAARPKPISRAHGILVFKDNRGPYARPRTLYQCMMCRKIFRDSNKLFTHMSMSPICQAEYVLPDAKPEPQPAAVPERAPVARSKTMVSSSKRTKTIQSVTNFLAARNQHVQARQTLSRWKCPSKPRRIPQNANRLIEVMTKASKAFFETKVNCQSCGKFFNSKDSLLAHMSTHYIAPNALERALKCHICHEEFVDEFVRSVHSRNGQCKQRCAKCVQGFDDLPQLTRHLARHQRGNVPIAALWPKCWKLWPESGGGNQIIPSKSLKNPAPCDIRSIRGIGQCRKKQRGQRGHASGSIVGFALGLGFGVRLTLGLRIRLSKGHSQDHGKKGKENQGSHLKETSDTFVTA</sequence>
<dbReference type="AlphaFoldDB" id="A0A553NPD2"/>
<evidence type="ECO:0000256" key="2">
    <source>
        <dbReference type="ARBA" id="ARBA00022723"/>
    </source>
</evidence>
<feature type="domain" description="C2H2-type" evidence="9">
    <location>
        <begin position="190"/>
        <end position="212"/>
    </location>
</feature>
<organism evidence="10 11">
    <name type="scientific">Tigriopus californicus</name>
    <name type="common">Marine copepod</name>
    <dbReference type="NCBI Taxonomy" id="6832"/>
    <lineage>
        <taxon>Eukaryota</taxon>
        <taxon>Metazoa</taxon>
        <taxon>Ecdysozoa</taxon>
        <taxon>Arthropoda</taxon>
        <taxon>Crustacea</taxon>
        <taxon>Multicrustacea</taxon>
        <taxon>Hexanauplia</taxon>
        <taxon>Copepoda</taxon>
        <taxon>Harpacticoida</taxon>
        <taxon>Harpacticidae</taxon>
        <taxon>Tigriopus</taxon>
    </lineage>
</organism>